<dbReference type="SUPFAM" id="SSF159888">
    <property type="entry name" value="YdhG-like"/>
    <property type="match status" value="1"/>
</dbReference>
<keyword evidence="3" id="KW-1185">Reference proteome</keyword>
<dbReference type="EMBL" id="FMVT01000005">
    <property type="protein sequence ID" value="SCY51360.1"/>
    <property type="molecule type" value="Genomic_DNA"/>
</dbReference>
<gene>
    <name evidence="2" type="ORF">SAMN05660710_01783</name>
</gene>
<protein>
    <recommendedName>
        <fullName evidence="1">YdhG-like domain-containing protein</fullName>
    </recommendedName>
</protein>
<dbReference type="AlphaFoldDB" id="A0A1G5GJF9"/>
<feature type="domain" description="YdhG-like" evidence="1">
    <location>
        <begin position="35"/>
        <end position="127"/>
    </location>
</feature>
<sequence>MPQPTHSASTNPYIPKGDGPAPVEAYLAAMPGWKQPLGRQIDAIVTSIHPAVRKQVRWNTPFWGKEDGWFLAIYCYKSYLQISFLTGSSLDPLPPKPSKDLGTRYLDLREGEALDTEQLAHWIAQALGLPGRQL</sequence>
<reference evidence="2 3" key="1">
    <citation type="submission" date="2016-10" db="EMBL/GenBank/DDBJ databases">
        <authorList>
            <person name="de Groot N.N."/>
        </authorList>
    </citation>
    <scope>NUCLEOTIDE SEQUENCE [LARGE SCALE GENOMIC DNA]</scope>
    <source>
        <strain evidence="2 3">CGMCC 1.8925</strain>
    </source>
</reference>
<evidence type="ECO:0000313" key="3">
    <source>
        <dbReference type="Proteomes" id="UP000199502"/>
    </source>
</evidence>
<dbReference type="Proteomes" id="UP000199502">
    <property type="component" value="Unassembled WGS sequence"/>
</dbReference>
<name>A0A1G5GJF9_9RHOB</name>
<dbReference type="InterPro" id="IPR014922">
    <property type="entry name" value="YdhG-like"/>
</dbReference>
<accession>A0A1G5GJF9</accession>
<organism evidence="2 3">
    <name type="scientific">Paracoccus tibetensis</name>
    <dbReference type="NCBI Taxonomy" id="336292"/>
    <lineage>
        <taxon>Bacteria</taxon>
        <taxon>Pseudomonadati</taxon>
        <taxon>Pseudomonadota</taxon>
        <taxon>Alphaproteobacteria</taxon>
        <taxon>Rhodobacterales</taxon>
        <taxon>Paracoccaceae</taxon>
        <taxon>Paracoccus</taxon>
    </lineage>
</organism>
<dbReference type="RefSeq" id="WP_245686611.1">
    <property type="nucleotide sequence ID" value="NZ_FMVT01000005.1"/>
</dbReference>
<dbReference type="Pfam" id="PF08818">
    <property type="entry name" value="DUF1801"/>
    <property type="match status" value="1"/>
</dbReference>
<proteinExistence type="predicted"/>
<dbReference type="Gene3D" id="3.90.1150.200">
    <property type="match status" value="1"/>
</dbReference>
<evidence type="ECO:0000313" key="2">
    <source>
        <dbReference type="EMBL" id="SCY51360.1"/>
    </source>
</evidence>
<dbReference type="STRING" id="336292.SAMN05660710_01783"/>
<evidence type="ECO:0000259" key="1">
    <source>
        <dbReference type="Pfam" id="PF08818"/>
    </source>
</evidence>